<evidence type="ECO:0000256" key="1">
    <source>
        <dbReference type="SAM" id="Phobius"/>
    </source>
</evidence>
<evidence type="ECO:0000313" key="2">
    <source>
        <dbReference type="EMBL" id="QBI18406.1"/>
    </source>
</evidence>
<keyword evidence="1" id="KW-0812">Transmembrane</keyword>
<feature type="transmembrane region" description="Helical" evidence="1">
    <location>
        <begin position="199"/>
        <end position="217"/>
    </location>
</feature>
<protein>
    <recommendedName>
        <fullName evidence="4">M50 family peptidase</fullName>
    </recommendedName>
</protein>
<dbReference type="AlphaFoldDB" id="A0A411YB38"/>
<dbReference type="KEGG" id="erz:ER308_01680"/>
<name>A0A411YB38_9ACTN</name>
<keyword evidence="1" id="KW-1133">Transmembrane helix</keyword>
<evidence type="ECO:0000313" key="3">
    <source>
        <dbReference type="Proteomes" id="UP000291469"/>
    </source>
</evidence>
<feature type="transmembrane region" description="Helical" evidence="1">
    <location>
        <begin position="152"/>
        <end position="172"/>
    </location>
</feature>
<gene>
    <name evidence="2" type="ORF">ER308_01680</name>
</gene>
<keyword evidence="1" id="KW-0472">Membrane</keyword>
<evidence type="ECO:0008006" key="4">
    <source>
        <dbReference type="Google" id="ProtNLM"/>
    </source>
</evidence>
<dbReference type="RefSeq" id="WP_131153404.1">
    <property type="nucleotide sequence ID" value="NZ_CP036402.1"/>
</dbReference>
<keyword evidence="3" id="KW-1185">Reference proteome</keyword>
<proteinExistence type="predicted"/>
<reference evidence="2 3" key="1">
    <citation type="submission" date="2019-01" db="EMBL/GenBank/DDBJ databases">
        <title>Egibacter rhizosphaerae EGI 80759T.</title>
        <authorList>
            <person name="Chen D.-D."/>
            <person name="Tian Y."/>
            <person name="Jiao J.-Y."/>
            <person name="Zhang X.-T."/>
            <person name="Zhang Y.-G."/>
            <person name="Zhang Y."/>
            <person name="Xiao M."/>
            <person name="Shu W.-S."/>
            <person name="Li W.-J."/>
        </authorList>
    </citation>
    <scope>NUCLEOTIDE SEQUENCE [LARGE SCALE GENOMIC DNA]</scope>
    <source>
        <strain evidence="2 3">EGI 80759</strain>
    </source>
</reference>
<feature type="transmembrane region" description="Helical" evidence="1">
    <location>
        <begin position="250"/>
        <end position="268"/>
    </location>
</feature>
<accession>A0A411YB38</accession>
<dbReference type="Pfam" id="PF13398">
    <property type="entry name" value="Peptidase_M50B"/>
    <property type="match status" value="1"/>
</dbReference>
<feature type="transmembrane region" description="Helical" evidence="1">
    <location>
        <begin position="126"/>
        <end position="146"/>
    </location>
</feature>
<dbReference type="EMBL" id="CP036402">
    <property type="protein sequence ID" value="QBI18406.1"/>
    <property type="molecule type" value="Genomic_DNA"/>
</dbReference>
<dbReference type="Proteomes" id="UP000291469">
    <property type="component" value="Chromosome"/>
</dbReference>
<dbReference type="InterPro" id="IPR049500">
    <property type="entry name" value="Peptidase_M50B-like"/>
</dbReference>
<organism evidence="2 3">
    <name type="scientific">Egibacter rhizosphaerae</name>
    <dbReference type="NCBI Taxonomy" id="1670831"/>
    <lineage>
        <taxon>Bacteria</taxon>
        <taxon>Bacillati</taxon>
        <taxon>Actinomycetota</taxon>
        <taxon>Nitriliruptoria</taxon>
        <taxon>Egibacterales</taxon>
        <taxon>Egibacteraceae</taxon>
        <taxon>Egibacter</taxon>
    </lineage>
</organism>
<dbReference type="OrthoDB" id="5184455at2"/>
<sequence length="275" mass="28226">MWLVVRVVALAVVIAGALVLAGEGDRLLALVDRAVGLFGTGPVMPHDGGELPWPMRVGGLALGLAAAFAHPVGRAVRQLVTLLHELGHTLVAAALGARPAGIVLRHDASGHARARWVGRAGLMRRLALAAVAFAGLPAAATVSAIGARLFDLVGPDAVLWLFAIAGLVVTLLARSPWSLLVAVGTGGLAVAAMTEAAEAWAAGIVVAVLAAIAVRTTHDNWRALGHPLQRGDDARAVAGHLRLPARMVQLVQFVLGAGLSVWAVWLLLAPLPGLT</sequence>